<organism evidence="9 10">
    <name type="scientific">Nocardioides phosphati</name>
    <dbReference type="NCBI Taxonomy" id="1867775"/>
    <lineage>
        <taxon>Bacteria</taxon>
        <taxon>Bacillati</taxon>
        <taxon>Actinomycetota</taxon>
        <taxon>Actinomycetes</taxon>
        <taxon>Propionibacteriales</taxon>
        <taxon>Nocardioidaceae</taxon>
        <taxon>Nocardioides</taxon>
    </lineage>
</organism>
<gene>
    <name evidence="9" type="ORF">GCM10011584_07760</name>
</gene>
<feature type="transmembrane region" description="Helical" evidence="7">
    <location>
        <begin position="140"/>
        <end position="161"/>
    </location>
</feature>
<evidence type="ECO:0000256" key="7">
    <source>
        <dbReference type="SAM" id="Phobius"/>
    </source>
</evidence>
<feature type="transmembrane region" description="Helical" evidence="7">
    <location>
        <begin position="110"/>
        <end position="128"/>
    </location>
</feature>
<name>A0ABQ2N7J2_9ACTN</name>
<reference evidence="10" key="1">
    <citation type="journal article" date="2019" name="Int. J. Syst. Evol. Microbiol.">
        <title>The Global Catalogue of Microorganisms (GCM) 10K type strain sequencing project: providing services to taxonomists for standard genome sequencing and annotation.</title>
        <authorList>
            <consortium name="The Broad Institute Genomics Platform"/>
            <consortium name="The Broad Institute Genome Sequencing Center for Infectious Disease"/>
            <person name="Wu L."/>
            <person name="Ma J."/>
        </authorList>
    </citation>
    <scope>NUCLEOTIDE SEQUENCE [LARGE SCALE GENOMIC DNA]</scope>
    <source>
        <strain evidence="10">CGMCC 4.7371</strain>
    </source>
</reference>
<dbReference type="InterPro" id="IPR049453">
    <property type="entry name" value="Memb_transporter_dom"/>
</dbReference>
<feature type="domain" description="Integral membrane bound transporter" evidence="8">
    <location>
        <begin position="228"/>
        <end position="351"/>
    </location>
</feature>
<comment type="similarity">
    <text evidence="6">Belongs to the YccS/YhfK family.</text>
</comment>
<dbReference type="PANTHER" id="PTHR30509:SF9">
    <property type="entry name" value="MULTIDRUG RESISTANCE PROTEIN MDTO"/>
    <property type="match status" value="1"/>
</dbReference>
<feature type="transmembrane region" description="Helical" evidence="7">
    <location>
        <begin position="272"/>
        <end position="296"/>
    </location>
</feature>
<evidence type="ECO:0000256" key="1">
    <source>
        <dbReference type="ARBA" id="ARBA00004651"/>
    </source>
</evidence>
<comment type="subcellular location">
    <subcellularLocation>
        <location evidence="1">Cell membrane</location>
        <topology evidence="1">Multi-pass membrane protein</topology>
    </subcellularLocation>
</comment>
<feature type="transmembrane region" description="Helical" evidence="7">
    <location>
        <begin position="308"/>
        <end position="329"/>
    </location>
</feature>
<proteinExistence type="inferred from homology"/>
<keyword evidence="5 7" id="KW-0472">Membrane</keyword>
<keyword evidence="2" id="KW-1003">Cell membrane</keyword>
<sequence length="372" mass="38447">MQSQAGDRGRPRLGATSVRGALRHATRWQRVEVDAFAMLAAGLAVALPVAVGMLLDRPAEGLVGALGALMISSSGNVGRLSDRGVELLLSGLVALAGVCVGKELGGRSVASSTAIVLVSIAAMALGSLRPAGAKTRIQFVVTMIVGSTLAAAPLATGLLAACFAAGAAFGGVLTLAAYGAGRLVLRLPRPDPARTPRPWRVDAATWRARMRTWAGWEYPVRMGACMAVAAVFVNVLPGSHSTWVLLTVVIVVQPDRRDALIRTISRGLGTVLGVAVGIVLLQSVPSWVVVAVVGVIAAVRGHLKVANYTAYSVVMTPLVLVLTSLGHGAPAEVLVERVVDTGLGCLISLVVGIGLWRVVADAHQRSRDEPGQ</sequence>
<evidence type="ECO:0000313" key="10">
    <source>
        <dbReference type="Proteomes" id="UP000655410"/>
    </source>
</evidence>
<keyword evidence="10" id="KW-1185">Reference proteome</keyword>
<feature type="transmembrane region" description="Helical" evidence="7">
    <location>
        <begin position="33"/>
        <end position="55"/>
    </location>
</feature>
<evidence type="ECO:0000313" key="9">
    <source>
        <dbReference type="EMBL" id="GGO86137.1"/>
    </source>
</evidence>
<keyword evidence="4 7" id="KW-1133">Transmembrane helix</keyword>
<dbReference type="PANTHER" id="PTHR30509">
    <property type="entry name" value="P-HYDROXYBENZOIC ACID EFFLUX PUMP SUBUNIT-RELATED"/>
    <property type="match status" value="1"/>
</dbReference>
<evidence type="ECO:0000256" key="5">
    <source>
        <dbReference type="ARBA" id="ARBA00023136"/>
    </source>
</evidence>
<dbReference type="Pfam" id="PF13515">
    <property type="entry name" value="FUSC_2"/>
    <property type="match status" value="1"/>
</dbReference>
<comment type="caution">
    <text evidence="9">The sequence shown here is derived from an EMBL/GenBank/DDBJ whole genome shotgun (WGS) entry which is preliminary data.</text>
</comment>
<dbReference type="Proteomes" id="UP000655410">
    <property type="component" value="Unassembled WGS sequence"/>
</dbReference>
<feature type="transmembrane region" description="Helical" evidence="7">
    <location>
        <begin position="167"/>
        <end position="185"/>
    </location>
</feature>
<evidence type="ECO:0000256" key="3">
    <source>
        <dbReference type="ARBA" id="ARBA00022692"/>
    </source>
</evidence>
<evidence type="ECO:0000256" key="6">
    <source>
        <dbReference type="ARBA" id="ARBA00043993"/>
    </source>
</evidence>
<evidence type="ECO:0000256" key="4">
    <source>
        <dbReference type="ARBA" id="ARBA00022989"/>
    </source>
</evidence>
<evidence type="ECO:0000259" key="8">
    <source>
        <dbReference type="Pfam" id="PF13515"/>
    </source>
</evidence>
<keyword evidence="3 7" id="KW-0812">Transmembrane</keyword>
<dbReference type="EMBL" id="BMNI01000001">
    <property type="protein sequence ID" value="GGO86137.1"/>
    <property type="molecule type" value="Genomic_DNA"/>
</dbReference>
<accession>A0ABQ2N7J2</accession>
<protein>
    <recommendedName>
        <fullName evidence="8">Integral membrane bound transporter domain-containing protein</fullName>
    </recommendedName>
</protein>
<feature type="transmembrane region" description="Helical" evidence="7">
    <location>
        <begin position="341"/>
        <end position="359"/>
    </location>
</feature>
<feature type="transmembrane region" description="Helical" evidence="7">
    <location>
        <begin position="227"/>
        <end position="252"/>
    </location>
</feature>
<evidence type="ECO:0000256" key="2">
    <source>
        <dbReference type="ARBA" id="ARBA00022475"/>
    </source>
</evidence>
<dbReference type="RefSeq" id="WP_188782629.1">
    <property type="nucleotide sequence ID" value="NZ_BMNI01000001.1"/>
</dbReference>